<reference evidence="6" key="1">
    <citation type="journal article" date="2021" name="PeerJ">
        <title>Extensive microbial diversity within the chicken gut microbiome revealed by metagenomics and culture.</title>
        <authorList>
            <person name="Gilroy R."/>
            <person name="Ravi A."/>
            <person name="Getino M."/>
            <person name="Pursley I."/>
            <person name="Horton D.L."/>
            <person name="Alikhan N.F."/>
            <person name="Baker D."/>
            <person name="Gharbi K."/>
            <person name="Hall N."/>
            <person name="Watson M."/>
            <person name="Adriaenssens E.M."/>
            <person name="Foster-Nyarko E."/>
            <person name="Jarju S."/>
            <person name="Secka A."/>
            <person name="Antonio M."/>
            <person name="Oren A."/>
            <person name="Chaudhuri R.R."/>
            <person name="La Ragione R."/>
            <person name="Hildebrand F."/>
            <person name="Pallen M.J."/>
        </authorList>
    </citation>
    <scope>NUCLEOTIDE SEQUENCE</scope>
    <source>
        <strain evidence="6">B5-657</strain>
    </source>
</reference>
<dbReference type="SUPFAM" id="SSF53822">
    <property type="entry name" value="Periplasmic binding protein-like I"/>
    <property type="match status" value="1"/>
</dbReference>
<sequence>MKEKLRKGLTVVTTVAMCMGAMTGCSGNSQSAGASASSDVYKIGGIGPLTGESASYGNSVKQGAEIAIAEINAAGGVNGKQFELIFEDDQDDAEKSISAYNKIMDQNVTAILGGVTSGCSIAIGEESIKDGILQVTPSGSAQNCTKYENAFRICFTDPLQGKTMADYIKDQGFKNVAIIYNVGDEYSKGVTDAFIEEAAANGMNIVAQESFNKGDVDFKTQLTKIKGTEAECIFLPIYYAEVAAITEQAQTIGLNLPYFGSDGWDGVIDQLNGDTSNIEGAIFLTPFVATSEKENVKNFVEAYQKAYNQTPDQFAADGYDGIYAIKLAIEECGDDVTNENLIAAMTKISVNGITGDMTFTADGEPNKSAMVAVIENGQYVAK</sequence>
<evidence type="ECO:0000256" key="2">
    <source>
        <dbReference type="ARBA" id="ARBA00022448"/>
    </source>
</evidence>
<dbReference type="InterPro" id="IPR028082">
    <property type="entry name" value="Peripla_BP_I"/>
</dbReference>
<evidence type="ECO:0000313" key="7">
    <source>
        <dbReference type="Proteomes" id="UP000824229"/>
    </source>
</evidence>
<keyword evidence="2" id="KW-0813">Transport</keyword>
<dbReference type="CDD" id="cd06347">
    <property type="entry name" value="PBP1_ABC_LivK_ligand_binding-like"/>
    <property type="match status" value="1"/>
</dbReference>
<dbReference type="EMBL" id="JAHLFQ010000041">
    <property type="protein sequence ID" value="MBU3803564.1"/>
    <property type="molecule type" value="Genomic_DNA"/>
</dbReference>
<reference evidence="6" key="2">
    <citation type="submission" date="2021-04" db="EMBL/GenBank/DDBJ databases">
        <authorList>
            <person name="Gilroy R."/>
        </authorList>
    </citation>
    <scope>NUCLEOTIDE SEQUENCE</scope>
    <source>
        <strain evidence="6">B5-657</strain>
    </source>
</reference>
<proteinExistence type="inferred from homology"/>
<dbReference type="InterPro" id="IPR051010">
    <property type="entry name" value="BCAA_transport"/>
</dbReference>
<dbReference type="InterPro" id="IPR028081">
    <property type="entry name" value="Leu-bd"/>
</dbReference>
<accession>A0A9E2KB55</accession>
<dbReference type="Gene3D" id="3.40.50.2300">
    <property type="match status" value="2"/>
</dbReference>
<name>A0A9E2KB55_9FIRM</name>
<keyword evidence="3" id="KW-0732">Signal</keyword>
<dbReference type="Pfam" id="PF13458">
    <property type="entry name" value="Peripla_BP_6"/>
    <property type="match status" value="1"/>
</dbReference>
<evidence type="ECO:0000256" key="1">
    <source>
        <dbReference type="ARBA" id="ARBA00010062"/>
    </source>
</evidence>
<dbReference type="Proteomes" id="UP000824229">
    <property type="component" value="Unassembled WGS sequence"/>
</dbReference>
<comment type="similarity">
    <text evidence="1">Belongs to the leucine-binding protein family.</text>
</comment>
<dbReference type="PRINTS" id="PR00337">
    <property type="entry name" value="LEUILEVALBP"/>
</dbReference>
<comment type="caution">
    <text evidence="6">The sequence shown here is derived from an EMBL/GenBank/DDBJ whole genome shotgun (WGS) entry which is preliminary data.</text>
</comment>
<evidence type="ECO:0000313" key="6">
    <source>
        <dbReference type="EMBL" id="MBU3803564.1"/>
    </source>
</evidence>
<dbReference type="PANTHER" id="PTHR30483:SF6">
    <property type="entry name" value="PERIPLASMIC BINDING PROTEIN OF ABC TRANSPORTER FOR NATURAL AMINO ACIDS"/>
    <property type="match status" value="1"/>
</dbReference>
<dbReference type="GO" id="GO:0006865">
    <property type="term" value="P:amino acid transport"/>
    <property type="evidence" value="ECO:0007669"/>
    <property type="project" value="UniProtKB-KW"/>
</dbReference>
<gene>
    <name evidence="6" type="ORF">H9872_02235</name>
</gene>
<evidence type="ECO:0000256" key="3">
    <source>
        <dbReference type="ARBA" id="ARBA00022729"/>
    </source>
</evidence>
<dbReference type="AlphaFoldDB" id="A0A9E2KB55"/>
<organism evidence="6 7">
    <name type="scientific">Candidatus Cellulosilyticum pullistercoris</name>
    <dbReference type="NCBI Taxonomy" id="2838521"/>
    <lineage>
        <taxon>Bacteria</taxon>
        <taxon>Bacillati</taxon>
        <taxon>Bacillota</taxon>
        <taxon>Clostridia</taxon>
        <taxon>Lachnospirales</taxon>
        <taxon>Cellulosilyticaceae</taxon>
        <taxon>Cellulosilyticum</taxon>
    </lineage>
</organism>
<dbReference type="PROSITE" id="PS51257">
    <property type="entry name" value="PROKAR_LIPOPROTEIN"/>
    <property type="match status" value="1"/>
</dbReference>
<protein>
    <submittedName>
        <fullName evidence="6">ABC transporter substrate-binding protein</fullName>
    </submittedName>
</protein>
<dbReference type="InterPro" id="IPR000709">
    <property type="entry name" value="Leu_Ile_Val-bd"/>
</dbReference>
<evidence type="ECO:0000259" key="5">
    <source>
        <dbReference type="Pfam" id="PF13458"/>
    </source>
</evidence>
<keyword evidence="4" id="KW-0029">Amino-acid transport</keyword>
<feature type="domain" description="Leucine-binding protein" evidence="5">
    <location>
        <begin position="41"/>
        <end position="377"/>
    </location>
</feature>
<dbReference type="PANTHER" id="PTHR30483">
    <property type="entry name" value="LEUCINE-SPECIFIC-BINDING PROTEIN"/>
    <property type="match status" value="1"/>
</dbReference>
<evidence type="ECO:0000256" key="4">
    <source>
        <dbReference type="ARBA" id="ARBA00022970"/>
    </source>
</evidence>